<evidence type="ECO:0000256" key="7">
    <source>
        <dbReference type="SAM" id="MobiDB-lite"/>
    </source>
</evidence>
<feature type="coiled-coil region" evidence="6">
    <location>
        <begin position="422"/>
        <end position="449"/>
    </location>
</feature>
<dbReference type="EMBL" id="LJIJ01000527">
    <property type="protein sequence ID" value="ODM96556.1"/>
    <property type="molecule type" value="Genomic_DNA"/>
</dbReference>
<feature type="region of interest" description="Disordered" evidence="7">
    <location>
        <begin position="1207"/>
        <end position="1228"/>
    </location>
</feature>
<dbReference type="SMART" id="SM00717">
    <property type="entry name" value="SANT"/>
    <property type="match status" value="4"/>
</dbReference>
<dbReference type="GO" id="GO:0042795">
    <property type="term" value="P:snRNA transcription by RNA polymerase II"/>
    <property type="evidence" value="ECO:0007669"/>
    <property type="project" value="TreeGrafter"/>
</dbReference>
<evidence type="ECO:0000256" key="1">
    <source>
        <dbReference type="ARBA" id="ARBA00004123"/>
    </source>
</evidence>
<organism evidence="9 10">
    <name type="scientific">Orchesella cincta</name>
    <name type="common">Springtail</name>
    <name type="synonym">Podura cincta</name>
    <dbReference type="NCBI Taxonomy" id="48709"/>
    <lineage>
        <taxon>Eukaryota</taxon>
        <taxon>Metazoa</taxon>
        <taxon>Ecdysozoa</taxon>
        <taxon>Arthropoda</taxon>
        <taxon>Hexapoda</taxon>
        <taxon>Collembola</taxon>
        <taxon>Entomobryomorpha</taxon>
        <taxon>Entomobryoidea</taxon>
        <taxon>Orchesellidae</taxon>
        <taxon>Orchesellinae</taxon>
        <taxon>Orchesella</taxon>
    </lineage>
</organism>
<protein>
    <submittedName>
        <fullName evidence="9">snRNA-activating protein complex subunit 4</fullName>
    </submittedName>
</protein>
<dbReference type="GO" id="GO:0042796">
    <property type="term" value="P:snRNA transcription by RNA polymerase III"/>
    <property type="evidence" value="ECO:0007669"/>
    <property type="project" value="TreeGrafter"/>
</dbReference>
<dbReference type="GO" id="GO:0005634">
    <property type="term" value="C:nucleus"/>
    <property type="evidence" value="ECO:0007669"/>
    <property type="project" value="UniProtKB-SubCell"/>
</dbReference>
<feature type="compositionally biased region" description="Basic and acidic residues" evidence="7">
    <location>
        <begin position="1208"/>
        <end position="1222"/>
    </location>
</feature>
<evidence type="ECO:0000256" key="3">
    <source>
        <dbReference type="ARBA" id="ARBA00023125"/>
    </source>
</evidence>
<keyword evidence="4" id="KW-0804">Transcription</keyword>
<dbReference type="SUPFAM" id="SSF46689">
    <property type="entry name" value="Homeodomain-like"/>
    <property type="match status" value="2"/>
</dbReference>
<feature type="domain" description="Myb-like" evidence="8">
    <location>
        <begin position="857"/>
        <end position="901"/>
    </location>
</feature>
<keyword evidence="2" id="KW-0805">Transcription regulation</keyword>
<evidence type="ECO:0000256" key="4">
    <source>
        <dbReference type="ARBA" id="ARBA00023163"/>
    </source>
</evidence>
<proteinExistence type="predicted"/>
<dbReference type="Pfam" id="PF13921">
    <property type="entry name" value="Myb_DNA-bind_6"/>
    <property type="match status" value="1"/>
</dbReference>
<evidence type="ECO:0000259" key="8">
    <source>
        <dbReference type="PROSITE" id="PS50090"/>
    </source>
</evidence>
<gene>
    <name evidence="9" type="ORF">Ocin01_10125</name>
</gene>
<keyword evidence="5" id="KW-0539">Nucleus</keyword>
<keyword evidence="10" id="KW-1185">Reference proteome</keyword>
<dbReference type="InterPro" id="IPR009057">
    <property type="entry name" value="Homeodomain-like_sf"/>
</dbReference>
<reference evidence="9 10" key="1">
    <citation type="journal article" date="2016" name="Genome Biol. Evol.">
        <title>Gene Family Evolution Reflects Adaptation to Soil Environmental Stressors in the Genome of the Collembolan Orchesella cincta.</title>
        <authorList>
            <person name="Faddeeva-Vakhrusheva A."/>
            <person name="Derks M.F."/>
            <person name="Anvar S.Y."/>
            <person name="Agamennone V."/>
            <person name="Suring W."/>
            <person name="Smit S."/>
            <person name="van Straalen N.M."/>
            <person name="Roelofs D."/>
        </authorList>
    </citation>
    <scope>NUCLEOTIDE SEQUENCE [LARGE SCALE GENOMIC DNA]</scope>
    <source>
        <tissue evidence="9">Mixed pool</tissue>
    </source>
</reference>
<dbReference type="InterPro" id="IPR051575">
    <property type="entry name" value="Myb-like_DNA-bd"/>
</dbReference>
<comment type="subcellular location">
    <subcellularLocation>
        <location evidence="1">Nucleus</location>
    </subcellularLocation>
</comment>
<dbReference type="GO" id="GO:0000978">
    <property type="term" value="F:RNA polymerase II cis-regulatory region sequence-specific DNA binding"/>
    <property type="evidence" value="ECO:0007669"/>
    <property type="project" value="TreeGrafter"/>
</dbReference>
<evidence type="ECO:0000256" key="2">
    <source>
        <dbReference type="ARBA" id="ARBA00023015"/>
    </source>
</evidence>
<dbReference type="Gene3D" id="1.10.10.60">
    <property type="entry name" value="Homeodomain-like"/>
    <property type="match status" value="1"/>
</dbReference>
<feature type="domain" description="Myb-like" evidence="8">
    <location>
        <begin position="682"/>
        <end position="742"/>
    </location>
</feature>
<name>A0A1D2MU69_ORCCI</name>
<evidence type="ECO:0000256" key="6">
    <source>
        <dbReference type="SAM" id="Coils"/>
    </source>
</evidence>
<feature type="domain" description="Myb-like" evidence="8">
    <location>
        <begin position="746"/>
        <end position="794"/>
    </location>
</feature>
<dbReference type="InterPro" id="IPR001005">
    <property type="entry name" value="SANT/Myb"/>
</dbReference>
<dbReference type="GO" id="GO:0019185">
    <property type="term" value="C:snRNA-activating protein complex"/>
    <property type="evidence" value="ECO:0007669"/>
    <property type="project" value="TreeGrafter"/>
</dbReference>
<keyword evidence="3" id="KW-0238">DNA-binding</keyword>
<dbReference type="PANTHER" id="PTHR46621">
    <property type="entry name" value="SNRNA-ACTIVATING PROTEIN COMPLEX SUBUNIT 4"/>
    <property type="match status" value="1"/>
</dbReference>
<dbReference type="STRING" id="48709.A0A1D2MU69"/>
<keyword evidence="6" id="KW-0175">Coiled coil</keyword>
<dbReference type="PANTHER" id="PTHR46621:SF1">
    <property type="entry name" value="SNRNA-ACTIVATING PROTEIN COMPLEX SUBUNIT 4"/>
    <property type="match status" value="1"/>
</dbReference>
<sequence length="1252" mass="144885">MAPARRSSRVKKKKIILDMGYEDEKSLKSPNVVAPTRKKQETITERLPAVPRVEKSKIQMKPKRRKPLIGGADKQALMQDVVQRVISNASVKREAVAKVQMGVPVTVVKSKRGRKPKMVGVVTDEQASSQVVLQQQQQPASNVDLDVPKRKATGSYRFSREELEERVYQEQLQKLSAVNEALLLSNVQQHGGSDDESIDGDDGMLDESDEEDVLVPLMKEDDPTCPRPAPRKGRGGHKYLKRNMDALVSQEEVQGMCRILSNAMRTSLSGSIAGIFGSSPLDTDNAECDAPSFMDVIENESGVAIYRKLRRTLTVQDDWLKKKLSSYSSNPEKFKESQMHHLKGISFEHQIYLEHLCCLTVLAKQPNPAIIENGMLSWFPKFERSFQILFPELMKYAAGDSDSRTLVHKCLYVMTLKTTTTLGEVLESLNSAREKLKQLIELVDAVSHNKRLNCVDFEQIHDALQLRHVKFDESSIWGIKPIRLALEPPYFKTDDGLLAAPLIQNPIRQIKEYSMCFFKRDKQKWTTKDLQQLKACIKETLYSKRMCALYDRYEVLLADCISQYELDMKKDGRLDAPPLETKRKRGRPKKSEMELTEKYGVIYPVIAVLPSGAVVRSRVSPRLLSDWRTVEEKKLKTKSYDELVFMENDNIDWDSVAVKMVLKSRKHRNAEDCELAFRHEIHPLVNDKRWGVEESRRLKEIYTRQGNDWPAVADELRALTPISNNRTARTAYQCFFRVRNRLEPPKKLAWNDPLDQQILDNLKKHPGNWRLVAAKIDDPGSTKRQVIERYKKTINPVLRNGAFTRVEDCLLILTIEKLKPFLAKEGHFGCLVAYLPWRCETTWRDRANNLFSDWIVPWTLEEDHMLLELAITMNRNWQKISEEFTSFKNRKGCLTRYKILKRRLKDERFNNSLEAYHEAYAMTRYNVFQYKHLKEILQLLTRVKDNPLPKEHMNFSGLLRDREPSEVRLQHMLLTFDKDILTSVIGSLSRYVETRDHYWENWIALHGKRKRTFDRRTFHPDNPQSVASALHIRGLVLRKKEDIPNINDFEDEIYKFYGRFKRTKPLNAKTDRPYIPDAKTLAEWSTVSRLIGTPLDELEDVPVKKKWKALKSEDAEPPSRKRGTARAKKVIKKQKVVRPVVKTKRRGRRPRTTVKKEAVKTTTQECIPPENTDPGYILIPPLERSIRGRVRSQMKDADPEFVAVLKTLKTEPSDEKPGESGLRRSSRGITRKWSYINEDVDYDDSEVEDFES</sequence>
<accession>A0A1D2MU69</accession>
<comment type="caution">
    <text evidence="9">The sequence shown here is derived from an EMBL/GenBank/DDBJ whole genome shotgun (WGS) entry which is preliminary data.</text>
</comment>
<dbReference type="PROSITE" id="PS50090">
    <property type="entry name" value="MYB_LIKE"/>
    <property type="match status" value="3"/>
</dbReference>
<feature type="compositionally biased region" description="Basic residues" evidence="7">
    <location>
        <begin position="1142"/>
        <end position="1153"/>
    </location>
</feature>
<dbReference type="Proteomes" id="UP000094527">
    <property type="component" value="Unassembled WGS sequence"/>
</dbReference>
<evidence type="ECO:0000313" key="10">
    <source>
        <dbReference type="Proteomes" id="UP000094527"/>
    </source>
</evidence>
<feature type="region of interest" description="Disordered" evidence="7">
    <location>
        <begin position="1142"/>
        <end position="1175"/>
    </location>
</feature>
<evidence type="ECO:0000256" key="5">
    <source>
        <dbReference type="ARBA" id="ARBA00023242"/>
    </source>
</evidence>
<dbReference type="OrthoDB" id="8251632at2759"/>
<evidence type="ECO:0000313" key="9">
    <source>
        <dbReference type="EMBL" id="ODM96556.1"/>
    </source>
</evidence>
<dbReference type="GO" id="GO:0001006">
    <property type="term" value="F:RNA polymerase III type 3 promoter sequence-specific DNA binding"/>
    <property type="evidence" value="ECO:0007669"/>
    <property type="project" value="TreeGrafter"/>
</dbReference>
<dbReference type="AlphaFoldDB" id="A0A1D2MU69"/>